<dbReference type="Proteomes" id="UP001385809">
    <property type="component" value="Unassembled WGS sequence"/>
</dbReference>
<sequence>MTRAYASGVVAAPAEQVWRAVRLFDGIPDILPSVPKSEIIEGGEGQVGSVRRLTTEDGDVVSEKLLALDDRGRSYTYGFVSDNPFGCRNYISTIRVAPVTTSGHCFVEWYSDFDTREGDEGRLTALFGDGVYASGIAQLQERFG</sequence>
<dbReference type="RefSeq" id="WP_337697055.1">
    <property type="nucleotide sequence ID" value="NZ_JBBEGN010000013.1"/>
</dbReference>
<organism evidence="1 2">
    <name type="scientific">Actinomycetospora aurantiaca</name>
    <dbReference type="NCBI Taxonomy" id="3129233"/>
    <lineage>
        <taxon>Bacteria</taxon>
        <taxon>Bacillati</taxon>
        <taxon>Actinomycetota</taxon>
        <taxon>Actinomycetes</taxon>
        <taxon>Pseudonocardiales</taxon>
        <taxon>Pseudonocardiaceae</taxon>
        <taxon>Actinomycetospora</taxon>
    </lineage>
</organism>
<dbReference type="SUPFAM" id="SSF55961">
    <property type="entry name" value="Bet v1-like"/>
    <property type="match status" value="1"/>
</dbReference>
<proteinExistence type="predicted"/>
<comment type="caution">
    <text evidence="1">The sequence shown here is derived from an EMBL/GenBank/DDBJ whole genome shotgun (WGS) entry which is preliminary data.</text>
</comment>
<evidence type="ECO:0000313" key="2">
    <source>
        <dbReference type="Proteomes" id="UP001385809"/>
    </source>
</evidence>
<accession>A0ABU8MU93</accession>
<dbReference type="EMBL" id="JBBEGN010000013">
    <property type="protein sequence ID" value="MEJ2870486.1"/>
    <property type="molecule type" value="Genomic_DNA"/>
</dbReference>
<dbReference type="Gene3D" id="3.30.530.20">
    <property type="match status" value="1"/>
</dbReference>
<dbReference type="Pfam" id="PF10604">
    <property type="entry name" value="Polyketide_cyc2"/>
    <property type="match status" value="1"/>
</dbReference>
<evidence type="ECO:0000313" key="1">
    <source>
        <dbReference type="EMBL" id="MEJ2870486.1"/>
    </source>
</evidence>
<protein>
    <submittedName>
        <fullName evidence="1">SRPBCC family protein</fullName>
    </submittedName>
</protein>
<gene>
    <name evidence="1" type="ORF">WCD74_22145</name>
</gene>
<dbReference type="PANTHER" id="PTHR39332">
    <property type="entry name" value="BLL4707 PROTEIN"/>
    <property type="match status" value="1"/>
</dbReference>
<reference evidence="1 2" key="1">
    <citation type="submission" date="2024-03" db="EMBL/GenBank/DDBJ databases">
        <title>Actinomycetospora sp. OC33-EN08, a novel actinomycete isolated from wild orchid (Aerides multiflora).</title>
        <authorList>
            <person name="Suriyachadkun C."/>
        </authorList>
    </citation>
    <scope>NUCLEOTIDE SEQUENCE [LARGE SCALE GENOMIC DNA]</scope>
    <source>
        <strain evidence="1 2">OC33-EN08</strain>
    </source>
</reference>
<name>A0ABU8MU93_9PSEU</name>
<dbReference type="PANTHER" id="PTHR39332:SF7">
    <property type="entry name" value="SRPBCC FAMILY PROTEIN"/>
    <property type="match status" value="1"/>
</dbReference>
<dbReference type="InterPro" id="IPR023393">
    <property type="entry name" value="START-like_dom_sf"/>
</dbReference>
<keyword evidence="2" id="KW-1185">Reference proteome</keyword>
<dbReference type="CDD" id="cd07821">
    <property type="entry name" value="PYR_PYL_RCAR_like"/>
    <property type="match status" value="1"/>
</dbReference>
<dbReference type="InterPro" id="IPR019587">
    <property type="entry name" value="Polyketide_cyclase/dehydratase"/>
</dbReference>